<dbReference type="Pfam" id="PF21365">
    <property type="entry name" value="Glyco_hydro_31_3rd"/>
    <property type="match status" value="1"/>
</dbReference>
<reference evidence="3" key="1">
    <citation type="submission" date="2022-11" db="UniProtKB">
        <authorList>
            <consortium name="WormBaseParasite"/>
        </authorList>
    </citation>
    <scope>IDENTIFICATION</scope>
</reference>
<dbReference type="GO" id="GO:0004558">
    <property type="term" value="F:alpha-1,4-glucosidase activity"/>
    <property type="evidence" value="ECO:0007669"/>
    <property type="project" value="TreeGrafter"/>
</dbReference>
<organism evidence="2 3">
    <name type="scientific">Acrobeloides nanus</name>
    <dbReference type="NCBI Taxonomy" id="290746"/>
    <lineage>
        <taxon>Eukaryota</taxon>
        <taxon>Metazoa</taxon>
        <taxon>Ecdysozoa</taxon>
        <taxon>Nematoda</taxon>
        <taxon>Chromadorea</taxon>
        <taxon>Rhabditida</taxon>
        <taxon>Tylenchina</taxon>
        <taxon>Cephalobomorpha</taxon>
        <taxon>Cephaloboidea</taxon>
        <taxon>Cephalobidae</taxon>
        <taxon>Acrobeloides</taxon>
    </lineage>
</organism>
<dbReference type="PANTHER" id="PTHR22762">
    <property type="entry name" value="ALPHA-GLUCOSIDASE"/>
    <property type="match status" value="1"/>
</dbReference>
<dbReference type="InterPro" id="IPR048395">
    <property type="entry name" value="Glyco_hydro_31_C"/>
</dbReference>
<dbReference type="SUPFAM" id="SSF51011">
    <property type="entry name" value="Glycosyl hydrolase domain"/>
    <property type="match status" value="1"/>
</dbReference>
<evidence type="ECO:0000313" key="2">
    <source>
        <dbReference type="Proteomes" id="UP000887540"/>
    </source>
</evidence>
<dbReference type="AlphaFoldDB" id="A0A914CIX5"/>
<sequence length="135" mass="15311">MGWGETIAAKKGIEVATGQRSAVISRNHNVAPQDQDPSVWPSVTAAAIKSNLFRYRHLPYLFSLHFYASLYGGTIQRPVFFEFPNDSQTYELSYQFLWGPALMVMPVVYERQNSLCDVYGQQGLVKENRNQSLGF</sequence>
<name>A0A914CIX5_9BILA</name>
<evidence type="ECO:0000313" key="3">
    <source>
        <dbReference type="WBParaSite" id="ACRNAN_scaffold1130.g28015.t1"/>
    </source>
</evidence>
<keyword evidence="2" id="KW-1185">Reference proteome</keyword>
<dbReference type="Gene3D" id="2.60.40.1180">
    <property type="entry name" value="Golgi alpha-mannosidase II"/>
    <property type="match status" value="1"/>
</dbReference>
<dbReference type="WBParaSite" id="ACRNAN_scaffold1130.g28015.t1">
    <property type="protein sequence ID" value="ACRNAN_scaffold1130.g28015.t1"/>
    <property type="gene ID" value="ACRNAN_scaffold1130.g28015"/>
</dbReference>
<proteinExistence type="predicted"/>
<dbReference type="InterPro" id="IPR013780">
    <property type="entry name" value="Glyco_hydro_b"/>
</dbReference>
<feature type="domain" description="Glycosyl hydrolase family 31 C-terminal" evidence="1">
    <location>
        <begin position="72"/>
        <end position="113"/>
    </location>
</feature>
<evidence type="ECO:0000259" key="1">
    <source>
        <dbReference type="Pfam" id="PF21365"/>
    </source>
</evidence>
<dbReference type="Proteomes" id="UP000887540">
    <property type="component" value="Unplaced"/>
</dbReference>
<dbReference type="Gene3D" id="3.20.20.80">
    <property type="entry name" value="Glycosidases"/>
    <property type="match status" value="1"/>
</dbReference>
<accession>A0A914CIX5</accession>
<protein>
    <recommendedName>
        <fullName evidence="1">Glycosyl hydrolase family 31 C-terminal domain-containing protein</fullName>
    </recommendedName>
</protein>
<dbReference type="PANTHER" id="PTHR22762:SF133">
    <property type="entry name" value="P-TYPE DOMAIN-CONTAINING PROTEIN"/>
    <property type="match status" value="1"/>
</dbReference>